<dbReference type="Proteomes" id="UP000594454">
    <property type="component" value="Chromosome 5"/>
</dbReference>
<keyword evidence="3" id="KW-1185">Reference proteome</keyword>
<reference evidence="2 3" key="1">
    <citation type="submission" date="2020-11" db="EMBL/GenBank/DDBJ databases">
        <authorList>
            <person name="Wallbank WR R."/>
            <person name="Pardo Diaz C."/>
            <person name="Kozak K."/>
            <person name="Martin S."/>
            <person name="Jiggins C."/>
            <person name="Moest M."/>
            <person name="Warren A I."/>
            <person name="Generalovic N T."/>
            <person name="Byers J.R.P. K."/>
            <person name="Montejo-Kovacevich G."/>
            <person name="Yen C E."/>
        </authorList>
    </citation>
    <scope>NUCLEOTIDE SEQUENCE [LARGE SCALE GENOMIC DNA]</scope>
</reference>
<proteinExistence type="predicted"/>
<evidence type="ECO:0000256" key="1">
    <source>
        <dbReference type="SAM" id="MobiDB-lite"/>
    </source>
</evidence>
<accession>A0A7R8YYH7</accession>
<feature type="region of interest" description="Disordered" evidence="1">
    <location>
        <begin position="74"/>
        <end position="100"/>
    </location>
</feature>
<sequence length="100" mass="11413">MNWRLSVCMIGVTPGIDKTLVHKIIDEKDLLFPKVLTDDRKQPREAVSKDLLRSIESLTEMKLGFSSMNLKQNSKAANSTLRNSRVKRRIACQSPDSKHF</sequence>
<protein>
    <submittedName>
        <fullName evidence="2">Uncharacterized protein</fullName>
    </submittedName>
</protein>
<evidence type="ECO:0000313" key="3">
    <source>
        <dbReference type="Proteomes" id="UP000594454"/>
    </source>
</evidence>
<feature type="compositionally biased region" description="Polar residues" evidence="1">
    <location>
        <begin position="74"/>
        <end position="83"/>
    </location>
</feature>
<evidence type="ECO:0000313" key="2">
    <source>
        <dbReference type="EMBL" id="CAD7090519.1"/>
    </source>
</evidence>
<dbReference type="AlphaFoldDB" id="A0A7R8YYH7"/>
<gene>
    <name evidence="2" type="ORF">HERILL_LOCUS12997</name>
</gene>
<dbReference type="InParanoid" id="A0A7R8YYH7"/>
<dbReference type="EMBL" id="LR899013">
    <property type="protein sequence ID" value="CAD7090519.1"/>
    <property type="molecule type" value="Genomic_DNA"/>
</dbReference>
<name>A0A7R8YYH7_HERIL</name>
<organism evidence="2 3">
    <name type="scientific">Hermetia illucens</name>
    <name type="common">Black soldier fly</name>
    <dbReference type="NCBI Taxonomy" id="343691"/>
    <lineage>
        <taxon>Eukaryota</taxon>
        <taxon>Metazoa</taxon>
        <taxon>Ecdysozoa</taxon>
        <taxon>Arthropoda</taxon>
        <taxon>Hexapoda</taxon>
        <taxon>Insecta</taxon>
        <taxon>Pterygota</taxon>
        <taxon>Neoptera</taxon>
        <taxon>Endopterygota</taxon>
        <taxon>Diptera</taxon>
        <taxon>Brachycera</taxon>
        <taxon>Stratiomyomorpha</taxon>
        <taxon>Stratiomyidae</taxon>
        <taxon>Hermetiinae</taxon>
        <taxon>Hermetia</taxon>
    </lineage>
</organism>